<comment type="caution">
    <text evidence="2">The sequence shown here is derived from an EMBL/GenBank/DDBJ whole genome shotgun (WGS) entry which is preliminary data.</text>
</comment>
<evidence type="ECO:0000313" key="2">
    <source>
        <dbReference type="EMBL" id="MFD1568356.1"/>
    </source>
</evidence>
<reference evidence="2 3" key="1">
    <citation type="journal article" date="2019" name="Int. J. Syst. Evol. Microbiol.">
        <title>The Global Catalogue of Microorganisms (GCM) 10K type strain sequencing project: providing services to taxonomists for standard genome sequencing and annotation.</title>
        <authorList>
            <consortium name="The Broad Institute Genomics Platform"/>
            <consortium name="The Broad Institute Genome Sequencing Center for Infectious Disease"/>
            <person name="Wu L."/>
            <person name="Ma J."/>
        </authorList>
    </citation>
    <scope>NUCLEOTIDE SEQUENCE [LARGE SCALE GENOMIC DNA]</scope>
    <source>
        <strain evidence="2 3">CGMCC 1.12859</strain>
    </source>
</reference>
<gene>
    <name evidence="2" type="ORF">ACFSAU_12735</name>
</gene>
<dbReference type="EMBL" id="JBHUCZ010000010">
    <property type="protein sequence ID" value="MFD1568356.1"/>
    <property type="molecule type" value="Genomic_DNA"/>
</dbReference>
<name>A0ABD6BTF0_9EURY</name>
<feature type="transmembrane region" description="Helical" evidence="1">
    <location>
        <begin position="12"/>
        <end position="32"/>
    </location>
</feature>
<evidence type="ECO:0000256" key="1">
    <source>
        <dbReference type="SAM" id="Phobius"/>
    </source>
</evidence>
<keyword evidence="3" id="KW-1185">Reference proteome</keyword>
<keyword evidence="1" id="KW-0472">Membrane</keyword>
<feature type="transmembrane region" description="Helical" evidence="1">
    <location>
        <begin position="38"/>
        <end position="60"/>
    </location>
</feature>
<keyword evidence="1" id="KW-0812">Transmembrane</keyword>
<evidence type="ECO:0000313" key="3">
    <source>
        <dbReference type="Proteomes" id="UP001597139"/>
    </source>
</evidence>
<protein>
    <submittedName>
        <fullName evidence="2">Uncharacterized protein</fullName>
    </submittedName>
</protein>
<dbReference type="RefSeq" id="WP_267647620.1">
    <property type="nucleotide sequence ID" value="NZ_JANHGR010000002.1"/>
</dbReference>
<sequence>MSAGRRGNSGRSLTLPAIFVLIIGASGALVSIQAGASLQFALAAGVAGLVLGVIVTWFVVRNLRAVMPDTPDLSDREW</sequence>
<dbReference type="AlphaFoldDB" id="A0ABD6BTF0"/>
<proteinExistence type="predicted"/>
<accession>A0ABD6BTF0</accession>
<keyword evidence="1" id="KW-1133">Transmembrane helix</keyword>
<organism evidence="2 3">
    <name type="scientific">Halolamina litorea</name>
    <dbReference type="NCBI Taxonomy" id="1515593"/>
    <lineage>
        <taxon>Archaea</taxon>
        <taxon>Methanobacteriati</taxon>
        <taxon>Methanobacteriota</taxon>
        <taxon>Stenosarchaea group</taxon>
        <taxon>Halobacteria</taxon>
        <taxon>Halobacteriales</taxon>
        <taxon>Haloferacaceae</taxon>
    </lineage>
</organism>
<dbReference type="Proteomes" id="UP001597139">
    <property type="component" value="Unassembled WGS sequence"/>
</dbReference>